<comment type="caution">
    <text evidence="1">The sequence shown here is derived from an EMBL/GenBank/DDBJ whole genome shotgun (WGS) entry which is preliminary data.</text>
</comment>
<evidence type="ECO:0000313" key="1">
    <source>
        <dbReference type="EMBL" id="MDM5282806.1"/>
    </source>
</evidence>
<accession>A0AAJ1QJY3</accession>
<name>A0AAJ1QJY3_9BACI</name>
<dbReference type="AlphaFoldDB" id="A0AAJ1QJY3"/>
<dbReference type="RefSeq" id="WP_202315312.1">
    <property type="nucleotide sequence ID" value="NZ_JAMBMM010000008.1"/>
</dbReference>
<proteinExistence type="predicted"/>
<gene>
    <name evidence="1" type="ORF">QUF85_05780</name>
</gene>
<dbReference type="EMBL" id="JAUCFI010000003">
    <property type="protein sequence ID" value="MDM5282806.1"/>
    <property type="molecule type" value="Genomic_DNA"/>
</dbReference>
<sequence>MRITFKQIYQDIDNLVCLSNKRNGLNFREIELTRKRLVENIKAIELHTIICDKEDPG</sequence>
<protein>
    <submittedName>
        <fullName evidence="1">Uncharacterized protein</fullName>
    </submittedName>
</protein>
<dbReference type="Proteomes" id="UP001238973">
    <property type="component" value="Unassembled WGS sequence"/>
</dbReference>
<evidence type="ECO:0000313" key="2">
    <source>
        <dbReference type="Proteomes" id="UP001238973"/>
    </source>
</evidence>
<organism evidence="1 2">
    <name type="scientific">Peribacillus frigoritolerans</name>
    <dbReference type="NCBI Taxonomy" id="450367"/>
    <lineage>
        <taxon>Bacteria</taxon>
        <taxon>Bacillati</taxon>
        <taxon>Bacillota</taxon>
        <taxon>Bacilli</taxon>
        <taxon>Bacillales</taxon>
        <taxon>Bacillaceae</taxon>
        <taxon>Peribacillus</taxon>
    </lineage>
</organism>
<reference evidence="1" key="1">
    <citation type="submission" date="2023-06" db="EMBL/GenBank/DDBJ databases">
        <title>Comparative genomics of Bacillaceae isolates and their secondary metabolite potential.</title>
        <authorList>
            <person name="Song L."/>
            <person name="Nielsen L.J."/>
            <person name="Mohite O."/>
            <person name="Xu X."/>
            <person name="Weber T."/>
            <person name="Kovacs A.T."/>
        </authorList>
    </citation>
    <scope>NUCLEOTIDE SEQUENCE</scope>
    <source>
        <strain evidence="1">G1S1</strain>
    </source>
</reference>